<reference evidence="4 5" key="1">
    <citation type="submission" date="2020-07" db="EMBL/GenBank/DDBJ databases">
        <title>Sequencing the genomes of 1000 actinobacteria strains.</title>
        <authorList>
            <person name="Klenk H.-P."/>
        </authorList>
    </citation>
    <scope>NUCLEOTIDE SEQUENCE [LARGE SCALE GENOMIC DNA]</scope>
    <source>
        <strain evidence="4 5">CXB654</strain>
    </source>
</reference>
<dbReference type="RefSeq" id="WP_179645347.1">
    <property type="nucleotide sequence ID" value="NZ_BAAAYY010000037.1"/>
</dbReference>
<dbReference type="Proteomes" id="UP000589036">
    <property type="component" value="Unassembled WGS sequence"/>
</dbReference>
<feature type="signal peptide" evidence="3">
    <location>
        <begin position="1"/>
        <end position="29"/>
    </location>
</feature>
<organism evidence="4 5">
    <name type="scientific">Spinactinospora alkalitolerans</name>
    <dbReference type="NCBI Taxonomy" id="687207"/>
    <lineage>
        <taxon>Bacteria</taxon>
        <taxon>Bacillati</taxon>
        <taxon>Actinomycetota</taxon>
        <taxon>Actinomycetes</taxon>
        <taxon>Streptosporangiales</taxon>
        <taxon>Nocardiopsidaceae</taxon>
        <taxon>Spinactinospora</taxon>
    </lineage>
</organism>
<evidence type="ECO:0000256" key="2">
    <source>
        <dbReference type="SAM" id="Phobius"/>
    </source>
</evidence>
<feature type="region of interest" description="Disordered" evidence="1">
    <location>
        <begin position="182"/>
        <end position="206"/>
    </location>
</feature>
<proteinExistence type="predicted"/>
<feature type="transmembrane region" description="Helical" evidence="2">
    <location>
        <begin position="212"/>
        <end position="240"/>
    </location>
</feature>
<keyword evidence="2" id="KW-0472">Membrane</keyword>
<keyword evidence="2" id="KW-0812">Transmembrane</keyword>
<evidence type="ECO:0008006" key="6">
    <source>
        <dbReference type="Google" id="ProtNLM"/>
    </source>
</evidence>
<keyword evidence="5" id="KW-1185">Reference proteome</keyword>
<dbReference type="AlphaFoldDB" id="A0A852U4A0"/>
<accession>A0A852U4A0</accession>
<evidence type="ECO:0000313" key="5">
    <source>
        <dbReference type="Proteomes" id="UP000589036"/>
    </source>
</evidence>
<feature type="region of interest" description="Disordered" evidence="1">
    <location>
        <begin position="255"/>
        <end position="283"/>
    </location>
</feature>
<keyword evidence="2" id="KW-1133">Transmembrane helix</keyword>
<evidence type="ECO:0000313" key="4">
    <source>
        <dbReference type="EMBL" id="NYE49733.1"/>
    </source>
</evidence>
<evidence type="ECO:0000256" key="1">
    <source>
        <dbReference type="SAM" id="MobiDB-lite"/>
    </source>
</evidence>
<gene>
    <name evidence="4" type="ORF">HDA32_004853</name>
</gene>
<keyword evidence="3" id="KW-0732">Signal</keyword>
<evidence type="ECO:0000256" key="3">
    <source>
        <dbReference type="SAM" id="SignalP"/>
    </source>
</evidence>
<feature type="compositionally biased region" description="Basic residues" evidence="1">
    <location>
        <begin position="274"/>
        <end position="283"/>
    </location>
</feature>
<sequence>MSPRPASARRMPVAALLCCALLTAPGPTARAFASDRPANPVTTVPPYVTDTARADRVAEGLRESPLFVDPEAASSLNAEERAGLRDRLAGADVPVRIAVLPFSLDDASGGDPEVFLHALHDALGEEGVYVALEAHRESRGYVHAVAFDVPIDLELSDELSYSGREGASDAELLAATLDEVDAAPAGPAGSPAPHVPLPDTDTGDSGSPAQDYLYGGFIPGLLIVGPLLALLVWGLGTLVLRAARRSPLLSAAAVRTPGAGAGSSGPAEAARPRQAPRRPSRGHLVRTLNTELQALSEEIAEAGEEHPHRRRAVNAFDAAGILAREHRDQLDLVGAIVLARDGRQALSRERGRRTRPACMVNPLHGSAPDTGRKTDVPGMGRVRVCADCARLPAETLRRRILLVGHEGRRVAHHETARFWITVEYGEHTRDLPERVMEELGVH</sequence>
<comment type="caution">
    <text evidence="4">The sequence shown here is derived from an EMBL/GenBank/DDBJ whole genome shotgun (WGS) entry which is preliminary data.</text>
</comment>
<protein>
    <recommendedName>
        <fullName evidence="6">TPM domain-containing protein</fullName>
    </recommendedName>
</protein>
<feature type="chain" id="PRO_5039566709" description="TPM domain-containing protein" evidence="3">
    <location>
        <begin position="30"/>
        <end position="442"/>
    </location>
</feature>
<name>A0A852U4A0_9ACTN</name>
<feature type="compositionally biased region" description="Low complexity" evidence="1">
    <location>
        <begin position="182"/>
        <end position="192"/>
    </location>
</feature>
<feature type="compositionally biased region" description="Low complexity" evidence="1">
    <location>
        <begin position="255"/>
        <end position="273"/>
    </location>
</feature>
<dbReference type="EMBL" id="JACCCC010000001">
    <property type="protein sequence ID" value="NYE49733.1"/>
    <property type="molecule type" value="Genomic_DNA"/>
</dbReference>